<protein>
    <submittedName>
        <fullName evidence="3">RepB family plasmid replication initiator protein</fullName>
    </submittedName>
</protein>
<dbReference type="Pfam" id="PF01051">
    <property type="entry name" value="Rep3_N"/>
    <property type="match status" value="1"/>
</dbReference>
<dbReference type="InterPro" id="IPR000525">
    <property type="entry name" value="Initiator_Rep_WH1"/>
</dbReference>
<dbReference type="Pfam" id="PF21205">
    <property type="entry name" value="Rep3_C"/>
    <property type="match status" value="1"/>
</dbReference>
<proteinExistence type="inferred from homology"/>
<dbReference type="InterPro" id="IPR036390">
    <property type="entry name" value="WH_DNA-bd_sf"/>
</dbReference>
<evidence type="ECO:0000313" key="4">
    <source>
        <dbReference type="Proteomes" id="UP000287563"/>
    </source>
</evidence>
<comment type="similarity">
    <text evidence="1">Belongs to the initiator RepB protein family.</text>
</comment>
<keyword evidence="4" id="KW-1185">Reference proteome</keyword>
<comment type="caution">
    <text evidence="3">The sequence shown here is derived from an EMBL/GenBank/DDBJ whole genome shotgun (WGS) entry which is preliminary data.</text>
</comment>
<sequence>MSVIMSQLPINKKVIVLRQANALTTAAYSLTRNEKRIVYMAINAINNNGIRRNEHGQYPVDIVHSKFLSLFDSDATNISRDIANATKSLNKKEVIFYLPEEDGDDGEKALDGVSWTTKRSHRPRHGVTTIHFNSELVEVINKVDKEFTRVLMVEAGHLSNPYTMRLYESLRQWVKKGIVTFTVSWLCERYELPPSYSLRMPDFRRRFLHPSIDEINAKTRLAVTFEEIPDPERPRKVKSIKFKIKELDAKCDRLTSQKALTLEDAIQTYSDLSNNTCLPSQTEIDNLKQHIGQLGMEGFALTPEFFAQLKAAETANKK</sequence>
<name>A0A3S3QXX0_9GAMM</name>
<evidence type="ECO:0000259" key="2">
    <source>
        <dbReference type="Pfam" id="PF01051"/>
    </source>
</evidence>
<organism evidence="3 4">
    <name type="scientific">Photobacterium chitinilyticum</name>
    <dbReference type="NCBI Taxonomy" id="2485123"/>
    <lineage>
        <taxon>Bacteria</taxon>
        <taxon>Pseudomonadati</taxon>
        <taxon>Pseudomonadota</taxon>
        <taxon>Gammaproteobacteria</taxon>
        <taxon>Vibrionales</taxon>
        <taxon>Vibrionaceae</taxon>
        <taxon>Photobacterium</taxon>
    </lineage>
</organism>
<evidence type="ECO:0000313" key="3">
    <source>
        <dbReference type="EMBL" id="RWX52883.1"/>
    </source>
</evidence>
<evidence type="ECO:0000256" key="1">
    <source>
        <dbReference type="ARBA" id="ARBA00038283"/>
    </source>
</evidence>
<reference evidence="3 4" key="1">
    <citation type="submission" date="2018-11" db="EMBL/GenBank/DDBJ databases">
        <title>Photobacterium sp. BEI247 sp. nov., a marine bacterium isolated from Yongle Blue Hole in the South China Sea.</title>
        <authorList>
            <person name="Wang X."/>
        </authorList>
    </citation>
    <scope>NUCLEOTIDE SEQUENCE [LARGE SCALE GENOMIC DNA]</scope>
    <source>
        <strain evidence="4">BEI247</strain>
    </source>
</reference>
<dbReference type="GO" id="GO:0003887">
    <property type="term" value="F:DNA-directed DNA polymerase activity"/>
    <property type="evidence" value="ECO:0007669"/>
    <property type="project" value="InterPro"/>
</dbReference>
<dbReference type="AlphaFoldDB" id="A0A3S3QXX0"/>
<dbReference type="EMBL" id="RJLM01000023">
    <property type="protein sequence ID" value="RWX52883.1"/>
    <property type="molecule type" value="Genomic_DNA"/>
</dbReference>
<dbReference type="GO" id="GO:0006270">
    <property type="term" value="P:DNA replication initiation"/>
    <property type="evidence" value="ECO:0007669"/>
    <property type="project" value="InterPro"/>
</dbReference>
<feature type="domain" description="Initiator Rep protein WH1" evidence="2">
    <location>
        <begin position="18"/>
        <end position="170"/>
    </location>
</feature>
<gene>
    <name evidence="3" type="ORF">EDI28_24795</name>
</gene>
<dbReference type="InterPro" id="IPR036388">
    <property type="entry name" value="WH-like_DNA-bd_sf"/>
</dbReference>
<dbReference type="SUPFAM" id="SSF46785">
    <property type="entry name" value="Winged helix' DNA-binding domain"/>
    <property type="match status" value="2"/>
</dbReference>
<dbReference type="Proteomes" id="UP000287563">
    <property type="component" value="Unassembled WGS sequence"/>
</dbReference>
<dbReference type="OrthoDB" id="9122127at2"/>
<accession>A0A3S3QXX0</accession>
<dbReference type="Gene3D" id="1.10.10.10">
    <property type="entry name" value="Winged helix-like DNA-binding domain superfamily/Winged helix DNA-binding domain"/>
    <property type="match status" value="2"/>
</dbReference>